<gene>
    <name evidence="11" type="ORF">AFUS01_LOCUS16975</name>
</gene>
<feature type="region of interest" description="LID" evidence="10">
    <location>
        <begin position="109"/>
        <end position="119"/>
    </location>
</feature>
<dbReference type="HAMAP" id="MF_00039">
    <property type="entry name" value="Adenylate_kinase_AK6"/>
    <property type="match status" value="1"/>
</dbReference>
<evidence type="ECO:0000256" key="8">
    <source>
        <dbReference type="ARBA" id="ARBA00022840"/>
    </source>
</evidence>
<feature type="binding site" evidence="10">
    <location>
        <position position="19"/>
    </location>
    <ligand>
        <name>ATP</name>
        <dbReference type="ChEBI" id="CHEBI:30616"/>
    </ligand>
</feature>
<organism evidence="11 12">
    <name type="scientific">Allacma fusca</name>
    <dbReference type="NCBI Taxonomy" id="39272"/>
    <lineage>
        <taxon>Eukaryota</taxon>
        <taxon>Metazoa</taxon>
        <taxon>Ecdysozoa</taxon>
        <taxon>Arthropoda</taxon>
        <taxon>Hexapoda</taxon>
        <taxon>Collembola</taxon>
        <taxon>Symphypleona</taxon>
        <taxon>Sminthuridae</taxon>
        <taxon>Allacma</taxon>
    </lineage>
</organism>
<comment type="caution">
    <text evidence="10">Lacks conserved residue(s) required for the propagation of feature annotation.</text>
</comment>
<comment type="caution">
    <text evidence="11">The sequence shown here is derived from an EMBL/GenBank/DDBJ whole genome shotgun (WGS) entry which is preliminary data.</text>
</comment>
<dbReference type="PANTHER" id="PTHR12595">
    <property type="entry name" value="POS9-ACTIVATING FACTOR FAP7-RELATED"/>
    <property type="match status" value="1"/>
</dbReference>
<comment type="catalytic activity">
    <reaction evidence="10">
        <text>ATP + H2O = ADP + phosphate + H(+)</text>
        <dbReference type="Rhea" id="RHEA:13065"/>
        <dbReference type="ChEBI" id="CHEBI:15377"/>
        <dbReference type="ChEBI" id="CHEBI:15378"/>
        <dbReference type="ChEBI" id="CHEBI:30616"/>
        <dbReference type="ChEBI" id="CHEBI:43474"/>
        <dbReference type="ChEBI" id="CHEBI:456216"/>
    </reaction>
</comment>
<evidence type="ECO:0000256" key="10">
    <source>
        <dbReference type="HAMAP-Rule" id="MF_03173"/>
    </source>
</evidence>
<keyword evidence="7 10" id="KW-0418">Kinase</keyword>
<feature type="binding site" evidence="10">
    <location>
        <position position="14"/>
    </location>
    <ligand>
        <name>ATP</name>
        <dbReference type="ChEBI" id="CHEBI:30616"/>
    </ligand>
</feature>
<evidence type="ECO:0000256" key="3">
    <source>
        <dbReference type="ARBA" id="ARBA00022517"/>
    </source>
</evidence>
<keyword evidence="9 10" id="KW-0539">Nucleus</keyword>
<dbReference type="InterPro" id="IPR020618">
    <property type="entry name" value="Adenyl_kinase_AK6"/>
</dbReference>
<evidence type="ECO:0000313" key="11">
    <source>
        <dbReference type="EMBL" id="CAG7728172.1"/>
    </source>
</evidence>
<feature type="binding site" evidence="10">
    <location>
        <position position="110"/>
    </location>
    <ligand>
        <name>ATP</name>
        <dbReference type="ChEBI" id="CHEBI:30616"/>
    </ligand>
</feature>
<dbReference type="GO" id="GO:0005737">
    <property type="term" value="C:cytoplasm"/>
    <property type="evidence" value="ECO:0007669"/>
    <property type="project" value="UniProtKB-SubCell"/>
</dbReference>
<comment type="subcellular location">
    <subcellularLocation>
        <location evidence="10">Cytoplasm</location>
    </subcellularLocation>
    <subcellularLocation>
        <location evidence="10">Nucleus</location>
    </subcellularLocation>
</comment>
<feature type="binding site" evidence="10">
    <location>
        <position position="17"/>
    </location>
    <ligand>
        <name>ATP</name>
        <dbReference type="ChEBI" id="CHEBI:30616"/>
    </ligand>
</feature>
<protein>
    <recommendedName>
        <fullName evidence="10">Adenylate kinase isoenzyme 6 homolog</fullName>
        <shortName evidence="10">AK6</shortName>
        <ecNumber evidence="10">2.7.4.3</ecNumber>
    </recommendedName>
    <alternativeName>
        <fullName evidence="10">Dual activity adenylate kinase/ATPase</fullName>
        <shortName evidence="10">AK/ATPase</shortName>
    </alternativeName>
</protein>
<evidence type="ECO:0000256" key="1">
    <source>
        <dbReference type="ARBA" id="ARBA00000582"/>
    </source>
</evidence>
<reference evidence="11" key="1">
    <citation type="submission" date="2021-06" db="EMBL/GenBank/DDBJ databases">
        <authorList>
            <person name="Hodson N. C."/>
            <person name="Mongue J. A."/>
            <person name="Jaron S. K."/>
        </authorList>
    </citation>
    <scope>NUCLEOTIDE SEQUENCE</scope>
</reference>
<evidence type="ECO:0000256" key="7">
    <source>
        <dbReference type="ARBA" id="ARBA00022777"/>
    </source>
</evidence>
<keyword evidence="4 10" id="KW-0698">rRNA processing</keyword>
<dbReference type="EMBL" id="CAJVCH010159559">
    <property type="protein sequence ID" value="CAG7728172.1"/>
    <property type="molecule type" value="Genomic_DNA"/>
</dbReference>
<dbReference type="GO" id="GO:0042274">
    <property type="term" value="P:ribosomal small subunit biogenesis"/>
    <property type="evidence" value="ECO:0007669"/>
    <property type="project" value="UniProtKB-UniRule"/>
</dbReference>
<feature type="binding site" evidence="10">
    <location>
        <position position="16"/>
    </location>
    <ligand>
        <name>ATP</name>
        <dbReference type="ChEBI" id="CHEBI:30616"/>
    </ligand>
</feature>
<accession>A0A8J2JX24</accession>
<dbReference type="EC" id="2.7.4.3" evidence="10"/>
<sequence length="176" mass="20215">MRTLPNILITGTPGTGKSTLAQQVSEGSGLDWVDVSQIAKDNKLFEGFDSDYGCHVLNEERLLDEIEDQMEEGGKVVDYHGCDFFPQRWFDIVFVLRTDNTRLYDRLVSRGYSGKKLEENIQCEIFQTILDEARDSYEPSIVFELPSNTSDDMENNLEKIAQWVEQYKNNVNAIEM</sequence>
<evidence type="ECO:0000256" key="5">
    <source>
        <dbReference type="ARBA" id="ARBA00022679"/>
    </source>
</evidence>
<evidence type="ECO:0000256" key="4">
    <source>
        <dbReference type="ARBA" id="ARBA00022552"/>
    </source>
</evidence>
<dbReference type="OrthoDB" id="10251185at2759"/>
<feature type="binding site" evidence="10">
    <location>
        <position position="18"/>
    </location>
    <ligand>
        <name>ATP</name>
        <dbReference type="ChEBI" id="CHEBI:30616"/>
    </ligand>
</feature>
<comment type="catalytic activity">
    <reaction evidence="1 10">
        <text>AMP + ATP = 2 ADP</text>
        <dbReference type="Rhea" id="RHEA:12973"/>
        <dbReference type="ChEBI" id="CHEBI:30616"/>
        <dbReference type="ChEBI" id="CHEBI:456215"/>
        <dbReference type="ChEBI" id="CHEBI:456216"/>
        <dbReference type="EC" id="2.7.4.3"/>
    </reaction>
</comment>
<keyword evidence="6 10" id="KW-0547">Nucleotide-binding</keyword>
<dbReference type="Proteomes" id="UP000708208">
    <property type="component" value="Unassembled WGS sequence"/>
</dbReference>
<dbReference type="GO" id="GO:0016887">
    <property type="term" value="F:ATP hydrolysis activity"/>
    <property type="evidence" value="ECO:0007669"/>
    <property type="project" value="UniProtKB-UniRule"/>
</dbReference>
<evidence type="ECO:0000256" key="2">
    <source>
        <dbReference type="ARBA" id="ARBA00022490"/>
    </source>
</evidence>
<dbReference type="GO" id="GO:0004017">
    <property type="term" value="F:AMP kinase activity"/>
    <property type="evidence" value="ECO:0007669"/>
    <property type="project" value="UniProtKB-UniRule"/>
</dbReference>
<evidence type="ECO:0000256" key="6">
    <source>
        <dbReference type="ARBA" id="ARBA00022741"/>
    </source>
</evidence>
<dbReference type="GO" id="GO:0006364">
    <property type="term" value="P:rRNA processing"/>
    <property type="evidence" value="ECO:0007669"/>
    <property type="project" value="UniProtKB-KW"/>
</dbReference>
<keyword evidence="8 10" id="KW-0067">ATP-binding</keyword>
<proteinExistence type="inferred from homology"/>
<comment type="similarity">
    <text evidence="10">Belongs to the adenylate kinase family. AK6 subfamily.</text>
</comment>
<dbReference type="GO" id="GO:0005634">
    <property type="term" value="C:nucleus"/>
    <property type="evidence" value="ECO:0007669"/>
    <property type="project" value="UniProtKB-SubCell"/>
</dbReference>
<comment type="function">
    <text evidence="10">Broad-specificity nucleoside monophosphate (NMP) kinase that catalyzes the reversible transfer of the terminal phosphate group between nucleoside triphosphates and monophosphates. Has also ATPase activity. Involved in the late cytoplasmic maturation steps of the 40S ribosomal particles, specifically 18S rRNA maturation. While NMP activity is not required for ribosome maturation, ATPase activity is. Associates transiently with small ribosomal subunit protein uS11. ATP hydrolysis breaks the interaction with uS11. May temporarily remove uS11 from the ribosome to enable a conformational change of the ribosomal RNA that is needed for the final maturation step of the small ribosomal subunit. Its NMP activity may have a role in nuclear energy homeostasis.</text>
</comment>
<comment type="subunit">
    <text evidence="10">Monomer and homodimer. Interacts with small ribosomal subunit protein uS11. Not a structural component of 43S pre-ribosomes, but transiently interacts with them by binding to uS11.</text>
</comment>
<dbReference type="Pfam" id="PF13238">
    <property type="entry name" value="AAA_18"/>
    <property type="match status" value="1"/>
</dbReference>
<keyword evidence="12" id="KW-1185">Reference proteome</keyword>
<dbReference type="AlphaFoldDB" id="A0A8J2JX24"/>
<keyword evidence="5 10" id="KW-0808">Transferase</keyword>
<evidence type="ECO:0000256" key="9">
    <source>
        <dbReference type="ARBA" id="ARBA00023242"/>
    </source>
</evidence>
<dbReference type="GO" id="GO:0005524">
    <property type="term" value="F:ATP binding"/>
    <property type="evidence" value="ECO:0007669"/>
    <property type="project" value="UniProtKB-KW"/>
</dbReference>
<evidence type="ECO:0000313" key="12">
    <source>
        <dbReference type="Proteomes" id="UP000708208"/>
    </source>
</evidence>
<name>A0A8J2JX24_9HEXA</name>
<dbReference type="FunFam" id="3.40.50.300:FF:000372">
    <property type="entry name" value="Adenylate kinase isoenzyme 6 homolog"/>
    <property type="match status" value="1"/>
</dbReference>
<feature type="region of interest" description="NMPbind" evidence="10">
    <location>
        <begin position="34"/>
        <end position="57"/>
    </location>
</feature>
<dbReference type="PANTHER" id="PTHR12595:SF0">
    <property type="entry name" value="ADENYLATE KINASE ISOENZYME 6"/>
    <property type="match status" value="1"/>
</dbReference>
<keyword evidence="3 10" id="KW-0690">Ribosome biogenesis</keyword>
<keyword evidence="2 10" id="KW-0963">Cytoplasm</keyword>